<reference evidence="1 2" key="1">
    <citation type="submission" date="2014-12" db="EMBL/GenBank/DDBJ databases">
        <title>Draft genome sequences of 10 type strains of Lactococcus.</title>
        <authorList>
            <person name="Sun Z."/>
            <person name="Zhong Z."/>
            <person name="Liu W."/>
            <person name="Zhang W."/>
            <person name="Zhang H."/>
        </authorList>
    </citation>
    <scope>NUCLEOTIDE SEQUENCE [LARGE SCALE GENOMIC DNA]</scope>
    <source>
        <strain evidence="1 2">DSM 6634</strain>
    </source>
</reference>
<dbReference type="Proteomes" id="UP000218282">
    <property type="component" value="Unassembled WGS sequence"/>
</dbReference>
<dbReference type="AlphaFoldDB" id="A0A2A5RW10"/>
<keyword evidence="2" id="KW-1185">Reference proteome</keyword>
<protein>
    <submittedName>
        <fullName evidence="1">Uncharacterized protein</fullName>
    </submittedName>
</protein>
<organism evidence="1 2">
    <name type="scientific">Pseudolactococcus piscium</name>
    <dbReference type="NCBI Taxonomy" id="1364"/>
    <lineage>
        <taxon>Bacteria</taxon>
        <taxon>Bacillati</taxon>
        <taxon>Bacillota</taxon>
        <taxon>Bacilli</taxon>
        <taxon>Lactobacillales</taxon>
        <taxon>Streptococcaceae</taxon>
        <taxon>Pseudolactococcus</taxon>
    </lineage>
</organism>
<proteinExistence type="predicted"/>
<dbReference type="RefSeq" id="WP_096814983.1">
    <property type="nucleotide sequence ID" value="NZ_JXJW01000017.1"/>
</dbReference>
<accession>A0A2A5RW10</accession>
<comment type="caution">
    <text evidence="1">The sequence shown here is derived from an EMBL/GenBank/DDBJ whole genome shotgun (WGS) entry which is preliminary data.</text>
</comment>
<evidence type="ECO:0000313" key="2">
    <source>
        <dbReference type="Proteomes" id="UP000218282"/>
    </source>
</evidence>
<dbReference type="EMBL" id="JXJW01000017">
    <property type="protein sequence ID" value="PCS05429.1"/>
    <property type="molecule type" value="Genomic_DNA"/>
</dbReference>
<gene>
    <name evidence="1" type="ORF">RU86_GL000808</name>
</gene>
<evidence type="ECO:0000313" key="1">
    <source>
        <dbReference type="EMBL" id="PCS05429.1"/>
    </source>
</evidence>
<sequence>MIRLILDSFAHFARNRALRTPIEKCYAESSMRGCHIGLAEWIWVLVAINCGVILSIQNNKQ</sequence>
<name>A0A2A5RW10_9LACT</name>